<keyword evidence="3" id="KW-1185">Reference proteome</keyword>
<dbReference type="Proteomes" id="UP001162741">
    <property type="component" value="Chromosome"/>
</dbReference>
<evidence type="ECO:0000256" key="1">
    <source>
        <dbReference type="SAM" id="SignalP"/>
    </source>
</evidence>
<evidence type="ECO:0000313" key="3">
    <source>
        <dbReference type="Proteomes" id="UP001162741"/>
    </source>
</evidence>
<reference evidence="2" key="1">
    <citation type="submission" date="2022-10" db="EMBL/GenBank/DDBJ databases">
        <title>Chitinophaga sp. nov., isolated from soil.</title>
        <authorList>
            <person name="Jeon C.O."/>
        </authorList>
    </citation>
    <scope>NUCLEOTIDE SEQUENCE</scope>
    <source>
        <strain evidence="2">R8</strain>
    </source>
</reference>
<proteinExistence type="predicted"/>
<protein>
    <submittedName>
        <fullName evidence="2">Uncharacterized protein</fullName>
    </submittedName>
</protein>
<keyword evidence="1" id="KW-0732">Signal</keyword>
<feature type="chain" id="PRO_5046368795" evidence="1">
    <location>
        <begin position="23"/>
        <end position="137"/>
    </location>
</feature>
<organism evidence="2 3">
    <name type="scientific">Chitinophaga horti</name>
    <dbReference type="NCBI Taxonomy" id="2920382"/>
    <lineage>
        <taxon>Bacteria</taxon>
        <taxon>Pseudomonadati</taxon>
        <taxon>Bacteroidota</taxon>
        <taxon>Chitinophagia</taxon>
        <taxon>Chitinophagales</taxon>
        <taxon>Chitinophagaceae</taxon>
        <taxon>Chitinophaga</taxon>
    </lineage>
</organism>
<feature type="signal peptide" evidence="1">
    <location>
        <begin position="1"/>
        <end position="22"/>
    </location>
</feature>
<sequence>MRRATWYKWTVCALLLIVQLSAGVVSSWATVHTPPAISYAIDETPLEVTMPCGTVEADDVEVTASHLHTKRPGRIKLRYYVSPFCQQYDLTPRQSGVIPYASNWQPIVTDENKTGEYSLVRSFLPGYYQFLFRQTPF</sequence>
<accession>A0ABY6J6S8</accession>
<name>A0ABY6J6S8_9BACT</name>
<dbReference type="EMBL" id="CP107006">
    <property type="protein sequence ID" value="UYQ95215.1"/>
    <property type="molecule type" value="Genomic_DNA"/>
</dbReference>
<gene>
    <name evidence="2" type="ORF">MKQ68_08915</name>
</gene>
<evidence type="ECO:0000313" key="2">
    <source>
        <dbReference type="EMBL" id="UYQ95215.1"/>
    </source>
</evidence>
<dbReference type="RefSeq" id="WP_264282987.1">
    <property type="nucleotide sequence ID" value="NZ_CP107006.1"/>
</dbReference>